<keyword evidence="2" id="KW-0326">Glycosidase</keyword>
<dbReference type="EMBL" id="LILC01000023">
    <property type="protein sequence ID" value="KOO42712.1"/>
    <property type="molecule type" value="Genomic_DNA"/>
</dbReference>
<dbReference type="InterPro" id="IPR036779">
    <property type="entry name" value="LysM_dom_sf"/>
</dbReference>
<dbReference type="OrthoDB" id="9769314at2"/>
<evidence type="ECO:0000259" key="3">
    <source>
        <dbReference type="PROSITE" id="PS51782"/>
    </source>
</evidence>
<dbReference type="Gene3D" id="3.20.20.80">
    <property type="entry name" value="Glycosidases"/>
    <property type="match status" value="1"/>
</dbReference>
<dbReference type="InterPro" id="IPR041704">
    <property type="entry name" value="CFLE_GH18"/>
</dbReference>
<dbReference type="SMART" id="SM00636">
    <property type="entry name" value="Glyco_18"/>
    <property type="match status" value="1"/>
</dbReference>
<dbReference type="InterPro" id="IPR029070">
    <property type="entry name" value="Chitinase_insertion_sf"/>
</dbReference>
<accession>A0A0M0KVR0</accession>
<dbReference type="PATRIC" id="fig|284581.3.peg.2767"/>
<dbReference type="Proteomes" id="UP000037558">
    <property type="component" value="Unassembled WGS sequence"/>
</dbReference>
<evidence type="ECO:0000259" key="4">
    <source>
        <dbReference type="PROSITE" id="PS51910"/>
    </source>
</evidence>
<dbReference type="AlphaFoldDB" id="A0A0M0KVR0"/>
<organism evidence="5 6">
    <name type="scientific">Priestia koreensis</name>
    <dbReference type="NCBI Taxonomy" id="284581"/>
    <lineage>
        <taxon>Bacteria</taxon>
        <taxon>Bacillati</taxon>
        <taxon>Bacillota</taxon>
        <taxon>Bacilli</taxon>
        <taxon>Bacillales</taxon>
        <taxon>Bacillaceae</taxon>
        <taxon>Priestia</taxon>
    </lineage>
</organism>
<evidence type="ECO:0000256" key="1">
    <source>
        <dbReference type="ARBA" id="ARBA00022801"/>
    </source>
</evidence>
<dbReference type="PANTHER" id="PTHR46066">
    <property type="entry name" value="CHITINASE DOMAIN-CONTAINING PROTEIN 1 FAMILY MEMBER"/>
    <property type="match status" value="1"/>
</dbReference>
<dbReference type="Gene3D" id="3.10.50.10">
    <property type="match status" value="1"/>
</dbReference>
<dbReference type="SUPFAM" id="SSF51445">
    <property type="entry name" value="(Trans)glycosidases"/>
    <property type="match status" value="1"/>
</dbReference>
<evidence type="ECO:0000313" key="5">
    <source>
        <dbReference type="EMBL" id="KOO42712.1"/>
    </source>
</evidence>
<dbReference type="GO" id="GO:0008061">
    <property type="term" value="F:chitin binding"/>
    <property type="evidence" value="ECO:0007669"/>
    <property type="project" value="InterPro"/>
</dbReference>
<evidence type="ECO:0000256" key="2">
    <source>
        <dbReference type="ARBA" id="ARBA00023295"/>
    </source>
</evidence>
<dbReference type="InterPro" id="IPR011583">
    <property type="entry name" value="Chitinase_II/V-like_cat"/>
</dbReference>
<dbReference type="InterPro" id="IPR018392">
    <property type="entry name" value="LysM"/>
</dbReference>
<dbReference type="STRING" id="284581.AMD01_16325"/>
<reference evidence="6" key="1">
    <citation type="submission" date="2015-08" db="EMBL/GenBank/DDBJ databases">
        <title>Fjat-14210 dsm16467.</title>
        <authorList>
            <person name="Liu B."/>
            <person name="Wang J."/>
            <person name="Zhu Y."/>
            <person name="Liu G."/>
            <person name="Chen Q."/>
            <person name="Chen Z."/>
            <person name="Lan J."/>
            <person name="Che J."/>
            <person name="Ge C."/>
            <person name="Shi H."/>
            <person name="Pan Z."/>
            <person name="Liu X."/>
        </authorList>
    </citation>
    <scope>NUCLEOTIDE SEQUENCE [LARGE SCALE GENOMIC DNA]</scope>
    <source>
        <strain evidence="6">DSM 16467</strain>
    </source>
</reference>
<dbReference type="RefSeq" id="WP_053402510.1">
    <property type="nucleotide sequence ID" value="NZ_JAMAUM010000010.1"/>
</dbReference>
<comment type="caution">
    <text evidence="5">The sequence shown here is derived from an EMBL/GenBank/DDBJ whole genome shotgun (WGS) entry which is preliminary data.</text>
</comment>
<dbReference type="InterPro" id="IPR017853">
    <property type="entry name" value="GH"/>
</dbReference>
<dbReference type="InterPro" id="IPR001223">
    <property type="entry name" value="Glyco_hydro18_cat"/>
</dbReference>
<dbReference type="PROSITE" id="PS51782">
    <property type="entry name" value="LYSM"/>
    <property type="match status" value="2"/>
</dbReference>
<dbReference type="Pfam" id="PF00704">
    <property type="entry name" value="Glyco_hydro_18"/>
    <property type="match status" value="1"/>
</dbReference>
<dbReference type="GO" id="GO:0070492">
    <property type="term" value="F:oligosaccharide binding"/>
    <property type="evidence" value="ECO:0007669"/>
    <property type="project" value="TreeGrafter"/>
</dbReference>
<sequence>MFVYKVRSGDTLFAISAKFSCPMDQIRMVNGLTTINIVPGQALLIPLYTYTVQPGDTWSGIVRSTYVSKKQLQKANPSINPSLLYVGTKIKIPSISNYLAATMSYYGIRNEEADRTLIADFAPYSSAIAMFEYHFAPNGDIVNQLNDRVAIETSWKNRVVPLVTVTNLNDSGFSGDLAHEVLNNPVARTNLVNNIFTLVNSRGYGGVNIDFEQVRGEDRDLFTGFLEQVRKKLNASKYVMTIAVPAKTSEDIPWLQGYDYGGIGDVVNYMFIMAYDWHYGGSEPGAVAPIEEVRKTIEFAIDRVERKKLIIGMPLYGYDWALPYEQEAPASAVSNQNALLRAMNNQARIRYSKEAQAPYFRYTDKDGKRHEVWFEDVRSISEKAKLVREYNLQSIGVWQLTLGFTAGPWILRKFFTVRKV</sequence>
<protein>
    <submittedName>
        <fullName evidence="5">Sporulation protein</fullName>
    </submittedName>
</protein>
<feature type="domain" description="GH18" evidence="4">
    <location>
        <begin position="100"/>
        <end position="420"/>
    </location>
</feature>
<dbReference type="Pfam" id="PF01476">
    <property type="entry name" value="LysM"/>
    <property type="match status" value="2"/>
</dbReference>
<dbReference type="PROSITE" id="PS51910">
    <property type="entry name" value="GH18_2"/>
    <property type="match status" value="1"/>
</dbReference>
<dbReference type="SUPFAM" id="SSF54106">
    <property type="entry name" value="LysM domain"/>
    <property type="match status" value="2"/>
</dbReference>
<dbReference type="GO" id="GO:0016798">
    <property type="term" value="F:hydrolase activity, acting on glycosyl bonds"/>
    <property type="evidence" value="ECO:0007669"/>
    <property type="project" value="UniProtKB-KW"/>
</dbReference>
<dbReference type="CDD" id="cd02874">
    <property type="entry name" value="GH18_CFLE_spore_hydrolase"/>
    <property type="match status" value="1"/>
</dbReference>
<dbReference type="PANTHER" id="PTHR46066:SF2">
    <property type="entry name" value="CHITINASE DOMAIN-CONTAINING PROTEIN 1"/>
    <property type="match status" value="1"/>
</dbReference>
<keyword evidence="6" id="KW-1185">Reference proteome</keyword>
<name>A0A0M0KVR0_9BACI</name>
<dbReference type="Gene3D" id="3.10.350.10">
    <property type="entry name" value="LysM domain"/>
    <property type="match status" value="2"/>
</dbReference>
<keyword evidence="1" id="KW-0378">Hydrolase</keyword>
<dbReference type="SMART" id="SM00257">
    <property type="entry name" value="LysM"/>
    <property type="match status" value="2"/>
</dbReference>
<feature type="domain" description="LysM" evidence="3">
    <location>
        <begin position="2"/>
        <end position="45"/>
    </location>
</feature>
<proteinExistence type="predicted"/>
<dbReference type="CDD" id="cd00118">
    <property type="entry name" value="LysM"/>
    <property type="match status" value="2"/>
</dbReference>
<feature type="domain" description="LysM" evidence="3">
    <location>
        <begin position="48"/>
        <end position="92"/>
    </location>
</feature>
<dbReference type="GO" id="GO:0005975">
    <property type="term" value="P:carbohydrate metabolic process"/>
    <property type="evidence" value="ECO:0007669"/>
    <property type="project" value="InterPro"/>
</dbReference>
<evidence type="ECO:0000313" key="6">
    <source>
        <dbReference type="Proteomes" id="UP000037558"/>
    </source>
</evidence>
<dbReference type="GO" id="GO:0012505">
    <property type="term" value="C:endomembrane system"/>
    <property type="evidence" value="ECO:0007669"/>
    <property type="project" value="TreeGrafter"/>
</dbReference>
<gene>
    <name evidence="5" type="ORF">AMD01_16325</name>
</gene>